<protein>
    <submittedName>
        <fullName evidence="1">Uncharacterized protein</fullName>
    </submittedName>
</protein>
<evidence type="ECO:0000313" key="1">
    <source>
        <dbReference type="EMBL" id="GFY35361.1"/>
    </source>
</evidence>
<sequence length="66" mass="6882">MTGTLPPLLDFVLGGGTPGMKVLTSTYGSNATVPGARGSDTHKLPVVVNLLAPDVHRLDMRLQIAI</sequence>
<evidence type="ECO:0000313" key="2">
    <source>
        <dbReference type="Proteomes" id="UP000887159"/>
    </source>
</evidence>
<dbReference type="Proteomes" id="UP000887159">
    <property type="component" value="Unassembled WGS sequence"/>
</dbReference>
<dbReference type="EMBL" id="BMAU01021431">
    <property type="protein sequence ID" value="GFY35361.1"/>
    <property type="molecule type" value="Genomic_DNA"/>
</dbReference>
<organism evidence="1 2">
    <name type="scientific">Trichonephila clavipes</name>
    <name type="common">Golden silk orbweaver</name>
    <name type="synonym">Nephila clavipes</name>
    <dbReference type="NCBI Taxonomy" id="2585209"/>
    <lineage>
        <taxon>Eukaryota</taxon>
        <taxon>Metazoa</taxon>
        <taxon>Ecdysozoa</taxon>
        <taxon>Arthropoda</taxon>
        <taxon>Chelicerata</taxon>
        <taxon>Arachnida</taxon>
        <taxon>Araneae</taxon>
        <taxon>Araneomorphae</taxon>
        <taxon>Entelegynae</taxon>
        <taxon>Araneoidea</taxon>
        <taxon>Nephilidae</taxon>
        <taxon>Trichonephila</taxon>
    </lineage>
</organism>
<name>A0A8X6WJS3_TRICX</name>
<proteinExistence type="predicted"/>
<reference evidence="1" key="1">
    <citation type="submission" date="2020-08" db="EMBL/GenBank/DDBJ databases">
        <title>Multicomponent nature underlies the extraordinary mechanical properties of spider dragline silk.</title>
        <authorList>
            <person name="Kono N."/>
            <person name="Nakamura H."/>
            <person name="Mori M."/>
            <person name="Yoshida Y."/>
            <person name="Ohtoshi R."/>
            <person name="Malay A.D."/>
            <person name="Moran D.A.P."/>
            <person name="Tomita M."/>
            <person name="Numata K."/>
            <person name="Arakawa K."/>
        </authorList>
    </citation>
    <scope>NUCLEOTIDE SEQUENCE</scope>
</reference>
<dbReference type="AlphaFoldDB" id="A0A8X6WJS3"/>
<gene>
    <name evidence="1" type="ORF">TNCV_797101</name>
</gene>
<keyword evidence="2" id="KW-1185">Reference proteome</keyword>
<accession>A0A8X6WJS3</accession>
<comment type="caution">
    <text evidence="1">The sequence shown here is derived from an EMBL/GenBank/DDBJ whole genome shotgun (WGS) entry which is preliminary data.</text>
</comment>